<feature type="region of interest" description="Disordered" evidence="1">
    <location>
        <begin position="1"/>
        <end position="25"/>
    </location>
</feature>
<feature type="non-terminal residue" evidence="2">
    <location>
        <position position="355"/>
    </location>
</feature>
<accession>A0A9W8E7F6</accession>
<feature type="region of interest" description="Disordered" evidence="1">
    <location>
        <begin position="194"/>
        <end position="219"/>
    </location>
</feature>
<feature type="compositionally biased region" description="Low complexity" evidence="1">
    <location>
        <begin position="74"/>
        <end position="84"/>
    </location>
</feature>
<dbReference type="OrthoDB" id="185175at2759"/>
<feature type="compositionally biased region" description="Polar residues" evidence="1">
    <location>
        <begin position="194"/>
        <end position="203"/>
    </location>
</feature>
<feature type="region of interest" description="Disordered" evidence="1">
    <location>
        <begin position="247"/>
        <end position="355"/>
    </location>
</feature>
<gene>
    <name evidence="2" type="ORF">IWQ62_003016</name>
</gene>
<name>A0A9W8E7F6_9FUNG</name>
<evidence type="ECO:0000313" key="3">
    <source>
        <dbReference type="Proteomes" id="UP001150925"/>
    </source>
</evidence>
<dbReference type="Proteomes" id="UP001150925">
    <property type="component" value="Unassembled WGS sequence"/>
</dbReference>
<evidence type="ECO:0000256" key="1">
    <source>
        <dbReference type="SAM" id="MobiDB-lite"/>
    </source>
</evidence>
<dbReference type="AlphaFoldDB" id="A0A9W8E7F6"/>
<evidence type="ECO:0000313" key="2">
    <source>
        <dbReference type="EMBL" id="KAJ1964127.1"/>
    </source>
</evidence>
<proteinExistence type="predicted"/>
<organism evidence="2 3">
    <name type="scientific">Dispira parvispora</name>
    <dbReference type="NCBI Taxonomy" id="1520584"/>
    <lineage>
        <taxon>Eukaryota</taxon>
        <taxon>Fungi</taxon>
        <taxon>Fungi incertae sedis</taxon>
        <taxon>Zoopagomycota</taxon>
        <taxon>Kickxellomycotina</taxon>
        <taxon>Dimargaritomycetes</taxon>
        <taxon>Dimargaritales</taxon>
        <taxon>Dimargaritaceae</taxon>
        <taxon>Dispira</taxon>
    </lineage>
</organism>
<sequence length="355" mass="38169">MKPDALDDPRRRMRHSMYYNNSSYTPPPTAGLSNYFAYPRKHSAPDASVPTPHHQYHLPPFPTHLRQPHWQRQSTSSPVTPGSGSLPLATRALSCPHSSPPHPSVYRRKYSNDDVLYSRQTLPSVFSAYIPSPSTTSPSSRRSSRTTDVTSALCYDDSDLVASLGHKLQYIIARRRSLSSPYQRASQDSAFTIDSTSTQSHSNMLPPGQSLPTHRKSAPSFPAQLGSYLAELDRCLSTIKTRQVQSDANAASSNFSLANPPSRPAGPRAMLPPGPSGGPSAATLGQLPGIQESPIVNSGPSASQSVPHAPSNTTGPPIKAEPLPTIPDELFAALNRDPDQTPDLNPPASLGRASS</sequence>
<feature type="region of interest" description="Disordered" evidence="1">
    <location>
        <begin position="65"/>
        <end position="84"/>
    </location>
</feature>
<reference evidence="2" key="1">
    <citation type="submission" date="2022-07" db="EMBL/GenBank/DDBJ databases">
        <title>Phylogenomic reconstructions and comparative analyses of Kickxellomycotina fungi.</title>
        <authorList>
            <person name="Reynolds N.K."/>
            <person name="Stajich J.E."/>
            <person name="Barry K."/>
            <person name="Grigoriev I.V."/>
            <person name="Crous P."/>
            <person name="Smith M.E."/>
        </authorList>
    </citation>
    <scope>NUCLEOTIDE SEQUENCE</scope>
    <source>
        <strain evidence="2">RSA 1196</strain>
    </source>
</reference>
<dbReference type="EMBL" id="JANBPY010000734">
    <property type="protein sequence ID" value="KAJ1964127.1"/>
    <property type="molecule type" value="Genomic_DNA"/>
</dbReference>
<protein>
    <submittedName>
        <fullName evidence="2">Uncharacterized protein</fullName>
    </submittedName>
</protein>
<keyword evidence="3" id="KW-1185">Reference proteome</keyword>
<feature type="compositionally biased region" description="Basic and acidic residues" evidence="1">
    <location>
        <begin position="1"/>
        <end position="10"/>
    </location>
</feature>
<comment type="caution">
    <text evidence="2">The sequence shown here is derived from an EMBL/GenBank/DDBJ whole genome shotgun (WGS) entry which is preliminary data.</text>
</comment>
<feature type="compositionally biased region" description="Low complexity" evidence="1">
    <location>
        <begin position="247"/>
        <end position="259"/>
    </location>
</feature>
<feature type="compositionally biased region" description="Polar residues" evidence="1">
    <location>
        <begin position="294"/>
        <end position="315"/>
    </location>
</feature>